<organism evidence="1 2">
    <name type="scientific">Acrobeloides nanus</name>
    <dbReference type="NCBI Taxonomy" id="290746"/>
    <lineage>
        <taxon>Eukaryota</taxon>
        <taxon>Metazoa</taxon>
        <taxon>Ecdysozoa</taxon>
        <taxon>Nematoda</taxon>
        <taxon>Chromadorea</taxon>
        <taxon>Rhabditida</taxon>
        <taxon>Tylenchina</taxon>
        <taxon>Cephalobomorpha</taxon>
        <taxon>Cephaloboidea</taxon>
        <taxon>Cephalobidae</taxon>
        <taxon>Acrobeloides</taxon>
    </lineage>
</organism>
<dbReference type="AlphaFoldDB" id="A0A914DGU7"/>
<evidence type="ECO:0000313" key="1">
    <source>
        <dbReference type="Proteomes" id="UP000887540"/>
    </source>
</evidence>
<name>A0A914DGU7_9BILA</name>
<reference evidence="2" key="1">
    <citation type="submission" date="2022-11" db="UniProtKB">
        <authorList>
            <consortium name="WormBaseParasite"/>
        </authorList>
    </citation>
    <scope>IDENTIFICATION</scope>
</reference>
<protein>
    <submittedName>
        <fullName evidence="2">Protein kinase domain-containing protein</fullName>
    </submittedName>
</protein>
<dbReference type="Proteomes" id="UP000887540">
    <property type="component" value="Unplaced"/>
</dbReference>
<sequence>MMSKFQTIMQTISSENKNGINTFNVTVIFAGISKGGSLSITNGGNVILDTNNATIIENKNYTFTGVEMKVEYVQGEGYTKGMLMRYEAKFIPYKPPGPSPLTLATKRIETQHFQDCKVAVKDPSSFGYDESEQLFNEIESMKKIGYHEHIISMLSFVSWTKIR</sequence>
<dbReference type="WBParaSite" id="ACRNAN_scaffold2565.g32571.t1">
    <property type="protein sequence ID" value="ACRNAN_scaffold2565.g32571.t1"/>
    <property type="gene ID" value="ACRNAN_scaffold2565.g32571"/>
</dbReference>
<proteinExistence type="predicted"/>
<dbReference type="Gene3D" id="3.30.200.20">
    <property type="entry name" value="Phosphorylase Kinase, domain 1"/>
    <property type="match status" value="1"/>
</dbReference>
<evidence type="ECO:0000313" key="2">
    <source>
        <dbReference type="WBParaSite" id="ACRNAN_scaffold2565.g32571.t1"/>
    </source>
</evidence>
<accession>A0A914DGU7</accession>
<keyword evidence="1" id="KW-1185">Reference proteome</keyword>